<protein>
    <recommendedName>
        <fullName evidence="3">Secreted protein</fullName>
    </recommendedName>
</protein>
<keyword evidence="2" id="KW-1185">Reference proteome</keyword>
<reference evidence="1" key="1">
    <citation type="submission" date="2022-12" db="EMBL/GenBank/DDBJ databases">
        <title>New Phytohabitans aurantiacus sp. RD004123 nov., an actinomycete isolated from soil.</title>
        <authorList>
            <person name="Triningsih D.W."/>
            <person name="Harunari E."/>
            <person name="Igarashi Y."/>
        </authorList>
    </citation>
    <scope>NUCLEOTIDE SEQUENCE</scope>
    <source>
        <strain evidence="1">RD004123</strain>
    </source>
</reference>
<sequence>MSLFRRIYAKKQLRPFLFILLMGVVVALAYGAQYLVGSADVAKVGQCMNDDPAPIMRTTDCDNERAKWKIVGRIEGDDIPADQACAAYPQTSTYLERTGRGEDYVLCLTENPR</sequence>
<name>A0ABQ5QM03_9ACTN</name>
<evidence type="ECO:0008006" key="3">
    <source>
        <dbReference type="Google" id="ProtNLM"/>
    </source>
</evidence>
<gene>
    <name evidence="1" type="ORF">Pa4123_10120</name>
</gene>
<evidence type="ECO:0000313" key="1">
    <source>
        <dbReference type="EMBL" id="GLH95740.1"/>
    </source>
</evidence>
<dbReference type="EMBL" id="BSDI01000004">
    <property type="protein sequence ID" value="GLH95740.1"/>
    <property type="molecule type" value="Genomic_DNA"/>
</dbReference>
<evidence type="ECO:0000313" key="2">
    <source>
        <dbReference type="Proteomes" id="UP001144280"/>
    </source>
</evidence>
<proteinExistence type="predicted"/>
<accession>A0ABQ5QM03</accession>
<organism evidence="1 2">
    <name type="scientific">Phytohabitans aurantiacus</name>
    <dbReference type="NCBI Taxonomy" id="3016789"/>
    <lineage>
        <taxon>Bacteria</taxon>
        <taxon>Bacillati</taxon>
        <taxon>Actinomycetota</taxon>
        <taxon>Actinomycetes</taxon>
        <taxon>Micromonosporales</taxon>
        <taxon>Micromonosporaceae</taxon>
    </lineage>
</organism>
<dbReference type="Proteomes" id="UP001144280">
    <property type="component" value="Unassembled WGS sequence"/>
</dbReference>
<comment type="caution">
    <text evidence="1">The sequence shown here is derived from an EMBL/GenBank/DDBJ whole genome shotgun (WGS) entry which is preliminary data.</text>
</comment>
<dbReference type="RefSeq" id="WP_281892791.1">
    <property type="nucleotide sequence ID" value="NZ_BSDI01000004.1"/>
</dbReference>